<evidence type="ECO:0000256" key="4">
    <source>
        <dbReference type="ARBA" id="ARBA00022982"/>
    </source>
</evidence>
<reference evidence="8 9" key="1">
    <citation type="submission" date="2018-04" db="EMBL/GenBank/DDBJ databases">
        <title>Genomic Encyclopedia of Archaeal and Bacterial Type Strains, Phase II (KMG-II): from individual species to whole genera.</title>
        <authorList>
            <person name="Goeker M."/>
        </authorList>
    </citation>
    <scope>NUCLEOTIDE SEQUENCE [LARGE SCALE GENOMIC DNA]</scope>
    <source>
        <strain evidence="8 9">DSM 18064</strain>
    </source>
</reference>
<evidence type="ECO:0000256" key="5">
    <source>
        <dbReference type="ARBA" id="ARBA00023004"/>
    </source>
</evidence>
<evidence type="ECO:0000313" key="8">
    <source>
        <dbReference type="EMBL" id="PTN00975.1"/>
    </source>
</evidence>
<dbReference type="OrthoDB" id="9772663at2"/>
<dbReference type="AlphaFoldDB" id="A0A2T5BPM4"/>
<dbReference type="Proteomes" id="UP000243859">
    <property type="component" value="Unassembled WGS sequence"/>
</dbReference>
<evidence type="ECO:0000313" key="9">
    <source>
        <dbReference type="Proteomes" id="UP000243859"/>
    </source>
</evidence>
<keyword evidence="1" id="KW-0813">Transport</keyword>
<evidence type="ECO:0000256" key="6">
    <source>
        <dbReference type="SAM" id="SignalP"/>
    </source>
</evidence>
<dbReference type="NCBIfam" id="TIGR03477">
    <property type="entry name" value="DMSO_red_II_gam"/>
    <property type="match status" value="1"/>
</dbReference>
<keyword evidence="3" id="KW-0479">Metal-binding</keyword>
<dbReference type="InterPro" id="IPR017838">
    <property type="entry name" value="DMSO_Rdtase_II_haem_b-bd_su"/>
</dbReference>
<keyword evidence="5" id="KW-0408">Iron</keyword>
<accession>A0A2T5BPM4</accession>
<keyword evidence="6" id="KW-0732">Signal</keyword>
<keyword evidence="2" id="KW-0349">Heme</keyword>
<organism evidence="8 9">
    <name type="scientific">Rhodovulum imhoffii</name>
    <dbReference type="NCBI Taxonomy" id="365340"/>
    <lineage>
        <taxon>Bacteria</taxon>
        <taxon>Pseudomonadati</taxon>
        <taxon>Pseudomonadota</taxon>
        <taxon>Alphaproteobacteria</taxon>
        <taxon>Rhodobacterales</taxon>
        <taxon>Paracoccaceae</taxon>
        <taxon>Rhodovulum</taxon>
    </lineage>
</organism>
<proteinExistence type="predicted"/>
<name>A0A2T5BPM4_9RHOB</name>
<dbReference type="CDD" id="cd09623">
    <property type="entry name" value="DOMON_EBDH"/>
    <property type="match status" value="1"/>
</dbReference>
<dbReference type="GO" id="GO:0042597">
    <property type="term" value="C:periplasmic space"/>
    <property type="evidence" value="ECO:0007669"/>
    <property type="project" value="InterPro"/>
</dbReference>
<gene>
    <name evidence="8" type="ORF">C8N32_11933</name>
</gene>
<keyword evidence="9" id="KW-1185">Reference proteome</keyword>
<feature type="chain" id="PRO_5015531167" evidence="6">
    <location>
        <begin position="23"/>
        <end position="255"/>
    </location>
</feature>
<dbReference type="GO" id="GO:0046872">
    <property type="term" value="F:metal ion binding"/>
    <property type="evidence" value="ECO:0007669"/>
    <property type="project" value="UniProtKB-KW"/>
</dbReference>
<comment type="caution">
    <text evidence="8">The sequence shown here is derived from an EMBL/GenBank/DDBJ whole genome shotgun (WGS) entry which is preliminary data.</text>
</comment>
<dbReference type="Pfam" id="PF09459">
    <property type="entry name" value="EB_dh"/>
    <property type="match status" value="1"/>
</dbReference>
<dbReference type="SMART" id="SM00887">
    <property type="entry name" value="EB_dh"/>
    <property type="match status" value="1"/>
</dbReference>
<feature type="signal peptide" evidence="6">
    <location>
        <begin position="1"/>
        <end position="22"/>
    </location>
</feature>
<evidence type="ECO:0000259" key="7">
    <source>
        <dbReference type="SMART" id="SM00887"/>
    </source>
</evidence>
<dbReference type="GO" id="GO:0020037">
    <property type="term" value="F:heme binding"/>
    <property type="evidence" value="ECO:0007669"/>
    <property type="project" value="InterPro"/>
</dbReference>
<protein>
    <submittedName>
        <fullName evidence="8">Dimethylsulfide dehydrogenase subunit gamma</fullName>
    </submittedName>
</protein>
<dbReference type="RefSeq" id="WP_107893319.1">
    <property type="nucleotide sequence ID" value="NZ_NHSI01000019.1"/>
</dbReference>
<evidence type="ECO:0000256" key="1">
    <source>
        <dbReference type="ARBA" id="ARBA00022448"/>
    </source>
</evidence>
<dbReference type="EMBL" id="QAAA01000019">
    <property type="protein sequence ID" value="PTN00975.1"/>
    <property type="molecule type" value="Genomic_DNA"/>
</dbReference>
<dbReference type="InterPro" id="IPR019020">
    <property type="entry name" value="Cyt-c552/DMSO_Rdtase_haem-bd"/>
</dbReference>
<sequence>MQHLPSTLAFLVAFIAPWAAPAETVVEANVLRLEAGDIVAAAKIPEGVYLRSVNDPDDIIWERLPEYRVRMVPAPAVHRSVELRVNYDTPDQDLYVTFAHTSERFYVRLRWRDDTADRQTGRDRFRDGAAVQFSLGDDTTSYLMGTGPDQPVNIWYWSADGHQIQNLAAGGYGSLTRLPIQTVSGDGLYTDNPGDPNEWTVVMSRPLAVRDEYEVALNRAVVPIAFALWQGSEAQRDGLKSVSEGWVLVEPGAIP</sequence>
<dbReference type="Gene3D" id="2.60.40.1190">
    <property type="match status" value="1"/>
</dbReference>
<feature type="domain" description="Cytochrome c-552/DMSO reductase-like haem-binding" evidence="7">
    <location>
        <begin position="58"/>
        <end position="241"/>
    </location>
</feature>
<keyword evidence="4" id="KW-0249">Electron transport</keyword>
<evidence type="ECO:0000256" key="3">
    <source>
        <dbReference type="ARBA" id="ARBA00022723"/>
    </source>
</evidence>
<evidence type="ECO:0000256" key="2">
    <source>
        <dbReference type="ARBA" id="ARBA00022617"/>
    </source>
</evidence>